<feature type="non-terminal residue" evidence="1">
    <location>
        <position position="71"/>
    </location>
</feature>
<name>A0A822DAT9_9BILA</name>
<dbReference type="EMBL" id="CAJOBR010058670">
    <property type="protein sequence ID" value="CAF5067537.1"/>
    <property type="molecule type" value="Genomic_DNA"/>
</dbReference>
<dbReference type="Proteomes" id="UP000663848">
    <property type="component" value="Unassembled WGS sequence"/>
</dbReference>
<proteinExistence type="predicted"/>
<comment type="caution">
    <text evidence="1">The sequence shown here is derived from an EMBL/GenBank/DDBJ whole genome shotgun (WGS) entry which is preliminary data.</text>
</comment>
<dbReference type="AlphaFoldDB" id="A0A822DAT9"/>
<gene>
    <name evidence="1" type="ORF">QYT958_LOCUS43027</name>
</gene>
<dbReference type="Pfam" id="PF13385">
    <property type="entry name" value="Laminin_G_3"/>
    <property type="match status" value="1"/>
</dbReference>
<accession>A0A822DAT9</accession>
<dbReference type="InterPro" id="IPR013320">
    <property type="entry name" value="ConA-like_dom_sf"/>
</dbReference>
<protein>
    <submittedName>
        <fullName evidence="1">Uncharacterized protein</fullName>
    </submittedName>
</protein>
<dbReference type="SUPFAM" id="SSF49899">
    <property type="entry name" value="Concanavalin A-like lectins/glucanases"/>
    <property type="match status" value="1"/>
</dbReference>
<reference evidence="1" key="1">
    <citation type="submission" date="2021-02" db="EMBL/GenBank/DDBJ databases">
        <authorList>
            <person name="Nowell W R."/>
        </authorList>
    </citation>
    <scope>NUCLEOTIDE SEQUENCE</scope>
</reference>
<sequence length="71" mass="7881">MGYVYDYSTKTQYLYVNGVLDVSGSPKGPYQGTMGNLTIGTNVIYFPNNYWDGCIDQVSYAALAKKQVLPQ</sequence>
<evidence type="ECO:0000313" key="1">
    <source>
        <dbReference type="EMBL" id="CAF5067537.1"/>
    </source>
</evidence>
<evidence type="ECO:0000313" key="2">
    <source>
        <dbReference type="Proteomes" id="UP000663848"/>
    </source>
</evidence>
<organism evidence="1 2">
    <name type="scientific">Rotaria socialis</name>
    <dbReference type="NCBI Taxonomy" id="392032"/>
    <lineage>
        <taxon>Eukaryota</taxon>
        <taxon>Metazoa</taxon>
        <taxon>Spiralia</taxon>
        <taxon>Gnathifera</taxon>
        <taxon>Rotifera</taxon>
        <taxon>Eurotatoria</taxon>
        <taxon>Bdelloidea</taxon>
        <taxon>Philodinida</taxon>
        <taxon>Philodinidae</taxon>
        <taxon>Rotaria</taxon>
    </lineage>
</organism>
<dbReference type="Gene3D" id="2.60.120.200">
    <property type="match status" value="1"/>
</dbReference>